<evidence type="ECO:0000313" key="2">
    <source>
        <dbReference type="EMBL" id="KAG2470699.1"/>
    </source>
</evidence>
<dbReference type="EMBL" id="JAATIS010000094">
    <property type="protein sequence ID" value="KAG2470699.1"/>
    <property type="molecule type" value="Genomic_DNA"/>
</dbReference>
<dbReference type="Pfam" id="PF05699">
    <property type="entry name" value="Dimer_Tnp_hAT"/>
    <property type="match status" value="1"/>
</dbReference>
<evidence type="ECO:0000313" key="3">
    <source>
        <dbReference type="Proteomes" id="UP000886611"/>
    </source>
</evidence>
<accession>A0A8X8BY69</accession>
<reference evidence="2 3" key="1">
    <citation type="journal article" date="2021" name="Cell">
        <title>Tracing the genetic footprints of vertebrate landing in non-teleost ray-finned fishes.</title>
        <authorList>
            <person name="Bi X."/>
            <person name="Wang K."/>
            <person name="Yang L."/>
            <person name="Pan H."/>
            <person name="Jiang H."/>
            <person name="Wei Q."/>
            <person name="Fang M."/>
            <person name="Yu H."/>
            <person name="Zhu C."/>
            <person name="Cai Y."/>
            <person name="He Y."/>
            <person name="Gan X."/>
            <person name="Zeng H."/>
            <person name="Yu D."/>
            <person name="Zhu Y."/>
            <person name="Jiang H."/>
            <person name="Qiu Q."/>
            <person name="Yang H."/>
            <person name="Zhang Y.E."/>
            <person name="Wang W."/>
            <person name="Zhu M."/>
            <person name="He S."/>
            <person name="Zhang G."/>
        </authorList>
    </citation>
    <scope>NUCLEOTIDE SEQUENCE [LARGE SCALE GENOMIC DNA]</scope>
    <source>
        <strain evidence="2">Bchr_013</strain>
    </source>
</reference>
<dbReference type="GO" id="GO:0046983">
    <property type="term" value="F:protein dimerization activity"/>
    <property type="evidence" value="ECO:0007669"/>
    <property type="project" value="InterPro"/>
</dbReference>
<gene>
    <name evidence="2" type="primary">Zmym1_5</name>
    <name evidence="2" type="ORF">GTO96_0006637</name>
</gene>
<feature type="non-terminal residue" evidence="2">
    <location>
        <position position="95"/>
    </location>
</feature>
<name>A0A8X8BY69_POLSE</name>
<comment type="caution">
    <text evidence="2">The sequence shown here is derived from an EMBL/GenBank/DDBJ whole genome shotgun (WGS) entry which is preliminary data.</text>
</comment>
<dbReference type="AlphaFoldDB" id="A0A8X8BY69"/>
<evidence type="ECO:0000259" key="1">
    <source>
        <dbReference type="Pfam" id="PF05699"/>
    </source>
</evidence>
<organism evidence="2 3">
    <name type="scientific">Polypterus senegalus</name>
    <name type="common">Senegal bichir</name>
    <dbReference type="NCBI Taxonomy" id="55291"/>
    <lineage>
        <taxon>Eukaryota</taxon>
        <taxon>Metazoa</taxon>
        <taxon>Chordata</taxon>
        <taxon>Craniata</taxon>
        <taxon>Vertebrata</taxon>
        <taxon>Euteleostomi</taxon>
        <taxon>Actinopterygii</taxon>
        <taxon>Polypteriformes</taxon>
        <taxon>Polypteridae</taxon>
        <taxon>Polypterus</taxon>
    </lineage>
</organism>
<protein>
    <submittedName>
        <fullName evidence="2">ZMYM1 protein</fullName>
    </submittedName>
</protein>
<sequence>MYAMDDFAGESPTDLLDFLHQKNLNESIGRLFTLVYLAVSIPVSTASVERTFSALKRIQTYTRNTTGRVRLSALASMAIESEVLMELKRSDNLYD</sequence>
<dbReference type="InterPro" id="IPR008906">
    <property type="entry name" value="HATC_C_dom"/>
</dbReference>
<dbReference type="Proteomes" id="UP000886611">
    <property type="component" value="Unassembled WGS sequence"/>
</dbReference>
<proteinExistence type="predicted"/>
<keyword evidence="3" id="KW-1185">Reference proteome</keyword>
<feature type="domain" description="HAT C-terminal dimerisation" evidence="1">
    <location>
        <begin position="8"/>
        <end position="82"/>
    </location>
</feature>
<feature type="non-terminal residue" evidence="2">
    <location>
        <position position="1"/>
    </location>
</feature>